<organism evidence="11 12">
    <name type="scientific">Parvularcula marina</name>
    <dbReference type="NCBI Taxonomy" id="2292771"/>
    <lineage>
        <taxon>Bacteria</taxon>
        <taxon>Pseudomonadati</taxon>
        <taxon>Pseudomonadota</taxon>
        <taxon>Alphaproteobacteria</taxon>
        <taxon>Parvularculales</taxon>
        <taxon>Parvularculaceae</taxon>
        <taxon>Parvularcula</taxon>
    </lineage>
</organism>
<dbReference type="InterPro" id="IPR011014">
    <property type="entry name" value="MscS_channel_TM-2"/>
</dbReference>
<dbReference type="InterPro" id="IPR023408">
    <property type="entry name" value="MscS_beta-dom_sf"/>
</dbReference>
<dbReference type="GO" id="GO:0005886">
    <property type="term" value="C:plasma membrane"/>
    <property type="evidence" value="ECO:0007669"/>
    <property type="project" value="UniProtKB-SubCell"/>
</dbReference>
<feature type="transmembrane region" description="Helical" evidence="7">
    <location>
        <begin position="236"/>
        <end position="266"/>
    </location>
</feature>
<feature type="transmembrane region" description="Helical" evidence="7">
    <location>
        <begin position="74"/>
        <end position="92"/>
    </location>
</feature>
<feature type="transmembrane region" description="Helical" evidence="7">
    <location>
        <begin position="208"/>
        <end position="230"/>
    </location>
</feature>
<dbReference type="Pfam" id="PF21082">
    <property type="entry name" value="MS_channel_3rd"/>
    <property type="match status" value="1"/>
</dbReference>
<evidence type="ECO:0000256" key="7">
    <source>
        <dbReference type="SAM" id="Phobius"/>
    </source>
</evidence>
<keyword evidence="5 7" id="KW-1133">Transmembrane helix</keyword>
<keyword evidence="4 7" id="KW-0812">Transmembrane</keyword>
<evidence type="ECO:0000313" key="11">
    <source>
        <dbReference type="EMBL" id="RFB06375.1"/>
    </source>
</evidence>
<evidence type="ECO:0000256" key="1">
    <source>
        <dbReference type="ARBA" id="ARBA00004651"/>
    </source>
</evidence>
<evidence type="ECO:0000313" key="12">
    <source>
        <dbReference type="Proteomes" id="UP000264589"/>
    </source>
</evidence>
<proteinExistence type="inferred from homology"/>
<dbReference type="Pfam" id="PF21088">
    <property type="entry name" value="MS_channel_1st"/>
    <property type="match status" value="1"/>
</dbReference>
<evidence type="ECO:0000259" key="9">
    <source>
        <dbReference type="Pfam" id="PF21082"/>
    </source>
</evidence>
<dbReference type="InterPro" id="IPR010920">
    <property type="entry name" value="LSM_dom_sf"/>
</dbReference>
<feature type="domain" description="Mechanosensitive ion channel transmembrane helices 2/3" evidence="10">
    <location>
        <begin position="212"/>
        <end position="252"/>
    </location>
</feature>
<dbReference type="InterPro" id="IPR049142">
    <property type="entry name" value="MS_channel_1st"/>
</dbReference>
<feature type="transmembrane region" description="Helical" evidence="7">
    <location>
        <begin position="24"/>
        <end position="46"/>
    </location>
</feature>
<evidence type="ECO:0000256" key="3">
    <source>
        <dbReference type="ARBA" id="ARBA00022475"/>
    </source>
</evidence>
<dbReference type="Gene3D" id="2.30.30.60">
    <property type="match status" value="1"/>
</dbReference>
<dbReference type="SUPFAM" id="SSF82861">
    <property type="entry name" value="Mechanosensitive channel protein MscS (YggB), transmembrane region"/>
    <property type="match status" value="1"/>
</dbReference>
<feature type="transmembrane region" description="Helical" evidence="7">
    <location>
        <begin position="129"/>
        <end position="146"/>
    </location>
</feature>
<feature type="domain" description="Mechanosensitive ion channel MscS C-terminal" evidence="9">
    <location>
        <begin position="330"/>
        <end position="418"/>
    </location>
</feature>
<dbReference type="AlphaFoldDB" id="A0A371RLN3"/>
<dbReference type="Gene3D" id="3.30.70.100">
    <property type="match status" value="1"/>
</dbReference>
<dbReference type="Gene3D" id="1.10.287.1260">
    <property type="match status" value="1"/>
</dbReference>
<accession>A0A371RLN3</accession>
<keyword evidence="12" id="KW-1185">Reference proteome</keyword>
<dbReference type="InterPro" id="IPR052702">
    <property type="entry name" value="MscS-like_channel"/>
</dbReference>
<evidence type="ECO:0000259" key="10">
    <source>
        <dbReference type="Pfam" id="PF21088"/>
    </source>
</evidence>
<keyword evidence="6 7" id="KW-0472">Membrane</keyword>
<dbReference type="PANTHER" id="PTHR30347:SF1">
    <property type="entry name" value="MECHANOSENSITIVE CHANNEL MSCK"/>
    <property type="match status" value="1"/>
</dbReference>
<dbReference type="EMBL" id="QUQO01000001">
    <property type="protein sequence ID" value="RFB06375.1"/>
    <property type="molecule type" value="Genomic_DNA"/>
</dbReference>
<feature type="transmembrane region" description="Helical" evidence="7">
    <location>
        <begin position="98"/>
        <end position="117"/>
    </location>
</feature>
<reference evidence="11 12" key="1">
    <citation type="submission" date="2018-08" db="EMBL/GenBank/DDBJ databases">
        <title>Parvularcula sp. SM1705, isolated from surface water of the South Sea China.</title>
        <authorList>
            <person name="Sun L."/>
        </authorList>
    </citation>
    <scope>NUCLEOTIDE SEQUENCE [LARGE SCALE GENOMIC DNA]</scope>
    <source>
        <strain evidence="11 12">SM1705</strain>
    </source>
</reference>
<evidence type="ECO:0000256" key="4">
    <source>
        <dbReference type="ARBA" id="ARBA00022692"/>
    </source>
</evidence>
<evidence type="ECO:0000259" key="8">
    <source>
        <dbReference type="Pfam" id="PF00924"/>
    </source>
</evidence>
<evidence type="ECO:0000256" key="2">
    <source>
        <dbReference type="ARBA" id="ARBA00008017"/>
    </source>
</evidence>
<dbReference type="OrthoDB" id="9799209at2"/>
<dbReference type="PANTHER" id="PTHR30347">
    <property type="entry name" value="POTASSIUM CHANNEL RELATED"/>
    <property type="match status" value="1"/>
</dbReference>
<evidence type="ECO:0000256" key="6">
    <source>
        <dbReference type="ARBA" id="ARBA00023136"/>
    </source>
</evidence>
<dbReference type="SUPFAM" id="SSF82689">
    <property type="entry name" value="Mechanosensitive channel protein MscS (YggB), C-terminal domain"/>
    <property type="match status" value="1"/>
</dbReference>
<dbReference type="InterPro" id="IPR006685">
    <property type="entry name" value="MscS_channel_2nd"/>
</dbReference>
<dbReference type="InParanoid" id="A0A371RLN3"/>
<dbReference type="InterPro" id="IPR011066">
    <property type="entry name" value="MscS_channel_C_sf"/>
</dbReference>
<dbReference type="InterPro" id="IPR049278">
    <property type="entry name" value="MS_channel_C"/>
</dbReference>
<feature type="transmembrane region" description="Helical" evidence="7">
    <location>
        <begin position="166"/>
        <end position="187"/>
    </location>
</feature>
<protein>
    <submittedName>
        <fullName evidence="11">Mechanosensitive ion channel protein</fullName>
    </submittedName>
</protein>
<dbReference type="GO" id="GO:0008381">
    <property type="term" value="F:mechanosensitive monoatomic ion channel activity"/>
    <property type="evidence" value="ECO:0007669"/>
    <property type="project" value="UniProtKB-ARBA"/>
</dbReference>
<comment type="caution">
    <text evidence="11">The sequence shown here is derived from an EMBL/GenBank/DDBJ whole genome shotgun (WGS) entry which is preliminary data.</text>
</comment>
<dbReference type="Pfam" id="PF00924">
    <property type="entry name" value="MS_channel_2nd"/>
    <property type="match status" value="1"/>
</dbReference>
<sequence length="431" mass="47508">MENVQERIKELTDAAVGWLTSAAFYGQLGIIAVSVILAYLAAGLIGTQLTSLPKFKAPDFVGDLDEQVAKLRKLLFPLVAVLLLAVGVEVSREVTGQVAVVQIALGLFVIILIYGIVSRYISSRAVRNFVKWVGLPIALLYVFGFLDDVIARLEAVSLDMGNIEISAYTLVRTLIFGSILFWLGRVSNSTGKRVIRGRPDLDVRTREIVTKLFEIALFIIIFLLLLQVMGINLTTLAVFGGAVGVGLGFGLQQIASNFISGIIILLDKSITIGDYIELEDGRGGILREMTMRSATLETFDGKDIMVPNETFITSSFVNWTHNNPQQRYDIRFQVAYSTDIPAMLDIVREVVKSHPQVLSGEAATKAEQPDAEIEGFGDSGIDILVEFWMDGVDDGENRVAADLNLMIWMALKQHNIEIPFPQREVRVLKEG</sequence>
<keyword evidence="3" id="KW-1003">Cell membrane</keyword>
<dbReference type="FunCoup" id="A0A371RLN3">
    <property type="interactions" value="166"/>
</dbReference>
<evidence type="ECO:0000256" key="5">
    <source>
        <dbReference type="ARBA" id="ARBA00022989"/>
    </source>
</evidence>
<name>A0A371RLN3_9PROT</name>
<comment type="similarity">
    <text evidence="2">Belongs to the MscS (TC 1.A.23) family.</text>
</comment>
<dbReference type="Proteomes" id="UP000264589">
    <property type="component" value="Unassembled WGS sequence"/>
</dbReference>
<comment type="subcellular location">
    <subcellularLocation>
        <location evidence="1">Cell membrane</location>
        <topology evidence="1">Multi-pass membrane protein</topology>
    </subcellularLocation>
</comment>
<gene>
    <name evidence="11" type="ORF">DX908_06440</name>
</gene>
<feature type="domain" description="Mechanosensitive ion channel MscS" evidence="8">
    <location>
        <begin position="254"/>
        <end position="321"/>
    </location>
</feature>
<dbReference type="SUPFAM" id="SSF50182">
    <property type="entry name" value="Sm-like ribonucleoproteins"/>
    <property type="match status" value="1"/>
</dbReference>